<sequence length="148" mass="15995">MKKKTKERTLTQPLLLIIILSLLEPALIISGILPPIFSYSLGNLLFTLATFLVVAYVAYSRADEELKTSALNGAVLGFTFASVICASGLVGKNYFGKAVLGAAADSAESLFQMLLLIMLENTLLSAVLSVIVTWLAKRFKSSKRPSPR</sequence>
<dbReference type="AlphaFoldDB" id="A0A7D5XKB0"/>
<keyword evidence="1" id="KW-0812">Transmembrane</keyword>
<feature type="transmembrane region" description="Helical" evidence="1">
    <location>
        <begin position="39"/>
        <end position="59"/>
    </location>
</feature>
<keyword evidence="1" id="KW-1133">Transmembrane helix</keyword>
<keyword evidence="1" id="KW-0472">Membrane</keyword>
<evidence type="ECO:0000256" key="1">
    <source>
        <dbReference type="SAM" id="Phobius"/>
    </source>
</evidence>
<dbReference type="EMBL" id="CP058998">
    <property type="protein sequence ID" value="QLJ53229.1"/>
    <property type="molecule type" value="Genomic_DNA"/>
</dbReference>
<feature type="transmembrane region" description="Helical" evidence="1">
    <location>
        <begin position="12"/>
        <end position="33"/>
    </location>
</feature>
<evidence type="ECO:0000313" key="2">
    <source>
        <dbReference type="EMBL" id="QLJ53229.1"/>
    </source>
</evidence>
<dbReference type="Proteomes" id="UP000510821">
    <property type="component" value="Chromosome"/>
</dbReference>
<protein>
    <submittedName>
        <fullName evidence="2">Uncharacterized protein</fullName>
    </submittedName>
</protein>
<feature type="transmembrane region" description="Helical" evidence="1">
    <location>
        <begin position="71"/>
        <end position="90"/>
    </location>
</feature>
<name>A0A7D5XKB0_FERL1</name>
<gene>
    <name evidence="2" type="ORF">Sv326_1054</name>
</gene>
<feature type="transmembrane region" description="Helical" evidence="1">
    <location>
        <begin position="110"/>
        <end position="136"/>
    </location>
</feature>
<evidence type="ECO:0000313" key="3">
    <source>
        <dbReference type="Proteomes" id="UP000510821"/>
    </source>
</evidence>
<proteinExistence type="predicted"/>
<dbReference type="KEGG" id="flt:Sv326_1054"/>
<reference evidence="3" key="1">
    <citation type="submission" date="2020-07" db="EMBL/GenBank/DDBJ databases">
        <title>Metabolic diversity and evolutionary history of the archaeal phylum ###Micrarchaeota### uncovered from a freshwater lake metagenome.</title>
        <authorList>
            <person name="Kadnikov V.V."/>
            <person name="Savvichev A.S."/>
            <person name="Mardanov A.V."/>
            <person name="Beletsky A.V."/>
            <person name="Chupakov A.V."/>
            <person name="Kokryatskaya N.M."/>
            <person name="Pimenov N.V."/>
            <person name="Ravin N.V."/>
        </authorList>
    </citation>
    <scope>NUCLEOTIDE SEQUENCE [LARGE SCALE GENOMIC DNA]</scope>
</reference>
<accession>A0A7D5XKB0</accession>
<organism evidence="2 3">
    <name type="scientific">Fermentimicrarchaeum limneticum</name>
    <dbReference type="NCBI Taxonomy" id="2795018"/>
    <lineage>
        <taxon>Archaea</taxon>
        <taxon>Candidatus Micrarchaeota</taxon>
        <taxon>Candidatus Fermentimicrarchaeales</taxon>
        <taxon>Candidatus Fermentimicrarchaeaceae</taxon>
        <taxon>Candidatus Fermentimicrarchaeum</taxon>
    </lineage>
</organism>